<dbReference type="HOGENOM" id="CLU_1439257_0_0_7"/>
<dbReference type="RefSeq" id="WP_014660544.1">
    <property type="nucleotide sequence ID" value="NC_017737.1"/>
</dbReference>
<evidence type="ECO:0000313" key="3">
    <source>
        <dbReference type="Proteomes" id="UP000005010"/>
    </source>
</evidence>
<keyword evidence="3" id="KW-1185">Reference proteome</keyword>
<feature type="coiled-coil region" evidence="1">
    <location>
        <begin position="142"/>
        <end position="176"/>
    </location>
</feature>
<protein>
    <submittedName>
        <fullName evidence="2">Uncharacterized protein</fullName>
    </submittedName>
</protein>
<dbReference type="EMBL" id="CP003479">
    <property type="protein sequence ID" value="AFI03672.1"/>
    <property type="molecule type" value="Genomic_DNA"/>
</dbReference>
<dbReference type="AlphaFoldDB" id="I0EL53"/>
<gene>
    <name evidence="2" type="ordered locus">HCW_01935</name>
</gene>
<keyword evidence="1" id="KW-0175">Coiled coil</keyword>
<dbReference type="Proteomes" id="UP000005010">
    <property type="component" value="Chromosome"/>
</dbReference>
<evidence type="ECO:0000256" key="1">
    <source>
        <dbReference type="SAM" id="Coils"/>
    </source>
</evidence>
<accession>I0EL53</accession>
<name>I0EL53_HELC0</name>
<sequence length="188" mass="22580">MNKEKFSQEVLEELRALFNENIWKRKQDINDKSLEELLRTLEKGQKEKSRFTKAYFKHIINFDLKDCQLVLEMLEKEGMVSKPNIFGWRKITRDFQTELCERIQSLEEMVLYANGGAEWGNNWHYDRLRHIGEQVYEVADEKRKTNDLLRNINSELKNANNERQRTNELLDKIADALEYLSNEMRFSK</sequence>
<reference evidence="3" key="1">
    <citation type="submission" date="2012-04" db="EMBL/GenBank/DDBJ databases">
        <title>Complete genome sequence of Helicobacter cetorum strain MIT 00-7128.</title>
        <authorList>
            <person name="Kersulyte D."/>
            <person name="Berg D.E."/>
        </authorList>
    </citation>
    <scope>NUCLEOTIDE SEQUENCE [LARGE SCALE GENOMIC DNA]</scope>
    <source>
        <strain evidence="3">MIT 00-7128</strain>
    </source>
</reference>
<dbReference type="KEGG" id="hce:HCW_01935"/>
<organism evidence="2 3">
    <name type="scientific">Helicobacter cetorum (strain ATCC BAA-429 / MIT 00-7128)</name>
    <dbReference type="NCBI Taxonomy" id="182217"/>
    <lineage>
        <taxon>Bacteria</taxon>
        <taxon>Pseudomonadati</taxon>
        <taxon>Campylobacterota</taxon>
        <taxon>Epsilonproteobacteria</taxon>
        <taxon>Campylobacterales</taxon>
        <taxon>Helicobacteraceae</taxon>
        <taxon>Helicobacter</taxon>
    </lineage>
</organism>
<proteinExistence type="predicted"/>
<dbReference type="PATRIC" id="fig|182217.3.peg.402"/>
<dbReference type="STRING" id="182217.HCW_01935"/>
<evidence type="ECO:0000313" key="2">
    <source>
        <dbReference type="EMBL" id="AFI03672.1"/>
    </source>
</evidence>